<evidence type="ECO:0000313" key="2">
    <source>
        <dbReference type="EMBL" id="KAK4372870.1"/>
    </source>
</evidence>
<reference evidence="2" key="1">
    <citation type="submission" date="2023-12" db="EMBL/GenBank/DDBJ databases">
        <title>Genome assembly of Anisodus tanguticus.</title>
        <authorList>
            <person name="Wang Y.-J."/>
        </authorList>
    </citation>
    <scope>NUCLEOTIDE SEQUENCE</scope>
    <source>
        <strain evidence="2">KB-2021</strain>
        <tissue evidence="2">Leaf</tissue>
    </source>
</reference>
<evidence type="ECO:0000256" key="1">
    <source>
        <dbReference type="SAM" id="MobiDB-lite"/>
    </source>
</evidence>
<keyword evidence="3" id="KW-1185">Reference proteome</keyword>
<feature type="region of interest" description="Disordered" evidence="1">
    <location>
        <begin position="109"/>
        <end position="141"/>
    </location>
</feature>
<sequence>MSKTETKAHSVGYVKLFRENSCDISHEIISRKNLIRNSCKLCAAPTTTIQVLVDDFGRIKQHADRGQEKRSGVQFNTWEDNTLIKWEAYLKDRPLKILEKLRESSIKEKSPNITSHAKRPKCFNPSNLRTNSSQEGEIDGNKGPNLTHFVKLIFKGSKVKIWGHGSSVKGKDVYGIWGGLGSIT</sequence>
<comment type="caution">
    <text evidence="2">The sequence shown here is derived from an EMBL/GenBank/DDBJ whole genome shotgun (WGS) entry which is preliminary data.</text>
</comment>
<dbReference type="Proteomes" id="UP001291623">
    <property type="component" value="Unassembled WGS sequence"/>
</dbReference>
<evidence type="ECO:0000313" key="3">
    <source>
        <dbReference type="Proteomes" id="UP001291623"/>
    </source>
</evidence>
<name>A0AAE1SMW2_9SOLA</name>
<protein>
    <submittedName>
        <fullName evidence="2">Uncharacterized protein</fullName>
    </submittedName>
</protein>
<feature type="compositionally biased region" description="Polar residues" evidence="1">
    <location>
        <begin position="124"/>
        <end position="135"/>
    </location>
</feature>
<accession>A0AAE1SMW2</accession>
<dbReference type="EMBL" id="JAVYJV010000004">
    <property type="protein sequence ID" value="KAK4372870.1"/>
    <property type="molecule type" value="Genomic_DNA"/>
</dbReference>
<organism evidence="2 3">
    <name type="scientific">Anisodus tanguticus</name>
    <dbReference type="NCBI Taxonomy" id="243964"/>
    <lineage>
        <taxon>Eukaryota</taxon>
        <taxon>Viridiplantae</taxon>
        <taxon>Streptophyta</taxon>
        <taxon>Embryophyta</taxon>
        <taxon>Tracheophyta</taxon>
        <taxon>Spermatophyta</taxon>
        <taxon>Magnoliopsida</taxon>
        <taxon>eudicotyledons</taxon>
        <taxon>Gunneridae</taxon>
        <taxon>Pentapetalae</taxon>
        <taxon>asterids</taxon>
        <taxon>lamiids</taxon>
        <taxon>Solanales</taxon>
        <taxon>Solanaceae</taxon>
        <taxon>Solanoideae</taxon>
        <taxon>Hyoscyameae</taxon>
        <taxon>Anisodus</taxon>
    </lineage>
</organism>
<gene>
    <name evidence="2" type="ORF">RND71_008254</name>
</gene>
<dbReference type="AlphaFoldDB" id="A0AAE1SMW2"/>
<proteinExistence type="predicted"/>